<gene>
    <name evidence="1" type="ORF">RSOLAG1IB_10884</name>
</gene>
<protein>
    <submittedName>
        <fullName evidence="1">Uncharacterized protein</fullName>
    </submittedName>
</protein>
<evidence type="ECO:0000313" key="2">
    <source>
        <dbReference type="Proteomes" id="UP000059188"/>
    </source>
</evidence>
<accession>A0A0B7G094</accession>
<dbReference type="AlphaFoldDB" id="A0A0B7G094"/>
<organism evidence="1 2">
    <name type="scientific">Thanatephorus cucumeris (strain AG1-IB / isolate 7/3/14)</name>
    <name type="common">Lettuce bottom rot fungus</name>
    <name type="synonym">Rhizoctonia solani</name>
    <dbReference type="NCBI Taxonomy" id="1108050"/>
    <lineage>
        <taxon>Eukaryota</taxon>
        <taxon>Fungi</taxon>
        <taxon>Dikarya</taxon>
        <taxon>Basidiomycota</taxon>
        <taxon>Agaricomycotina</taxon>
        <taxon>Agaricomycetes</taxon>
        <taxon>Cantharellales</taxon>
        <taxon>Ceratobasidiaceae</taxon>
        <taxon>Rhizoctonia</taxon>
        <taxon>Rhizoctonia solani AG-1</taxon>
    </lineage>
</organism>
<name>A0A0B7G094_THACB</name>
<sequence length="100" mass="11708">MLRYNPPQAKIYATLFSVVKRSQRIEATVTEFQKYTGRDNQYIMLPIFIREISMKQMCKILDTVPFLLTYNAPPTSAFRKAVRSLIEKNANILFPQRFVS</sequence>
<dbReference type="Proteomes" id="UP000059188">
    <property type="component" value="Unassembled WGS sequence"/>
</dbReference>
<proteinExistence type="predicted"/>
<reference evidence="1 2" key="1">
    <citation type="submission" date="2014-11" db="EMBL/GenBank/DDBJ databases">
        <authorList>
            <person name="Wibberg Daniel"/>
        </authorList>
    </citation>
    <scope>NUCLEOTIDE SEQUENCE [LARGE SCALE GENOMIC DNA]</scope>
    <source>
        <strain evidence="1">Rhizoctonia solani AG1-IB 7/3/14</strain>
    </source>
</reference>
<keyword evidence="2" id="KW-1185">Reference proteome</keyword>
<dbReference type="EMBL" id="LN679186">
    <property type="protein sequence ID" value="CEL63596.1"/>
    <property type="molecule type" value="Genomic_DNA"/>
</dbReference>
<evidence type="ECO:0000313" key="1">
    <source>
        <dbReference type="EMBL" id="CEL63596.1"/>
    </source>
</evidence>